<dbReference type="EMBL" id="JASBWS010000008">
    <property type="protein sequence ID" value="KAJ9114568.1"/>
    <property type="molecule type" value="Genomic_DNA"/>
</dbReference>
<reference evidence="1" key="1">
    <citation type="submission" date="2023-04" db="EMBL/GenBank/DDBJ databases">
        <title>Draft Genome sequencing of Naganishia species isolated from polar environments using Oxford Nanopore Technology.</title>
        <authorList>
            <person name="Leo P."/>
            <person name="Venkateswaran K."/>
        </authorList>
    </citation>
    <scope>NUCLEOTIDE SEQUENCE</scope>
    <source>
        <strain evidence="1">MNA-CCFEE 5262</strain>
    </source>
</reference>
<evidence type="ECO:0000313" key="1">
    <source>
        <dbReference type="EMBL" id="KAJ9114568.1"/>
    </source>
</evidence>
<protein>
    <submittedName>
        <fullName evidence="1">Uncharacterized protein</fullName>
    </submittedName>
</protein>
<sequence length="332" mass="31472">MYSTATLFLVLAALAQSSTAAPVHQLAQGGQCLSVPNPSDGATVTLAACNSANNNQATTTNQQWVIQEGNNQRVQLFGTDLCLDAQIDPAPGRPTVVYPCIGSGPQTWYLTPDDRIAITGGTQCLTAAGSNAETQNCAPGINSQAFAPTLLFDTDTASSSAASASSTASSTNGGGIIGGGVGSATSSVASATSQVASSASSAAGQLSSSLASVSSSISSAVAGASQSASSAVSAATASTSSAIAGAGNSAPQPSLELPRWPGASSGASAAGSQATGGVGSATQAVGSGVSAATSAAGAATSAATSGSGSSLPNFGLPAVVSIFGIAIGAAML</sequence>
<proteinExistence type="predicted"/>
<keyword evidence="2" id="KW-1185">Reference proteome</keyword>
<organism evidence="1 2">
    <name type="scientific">Naganishia adeliensis</name>
    <dbReference type="NCBI Taxonomy" id="92952"/>
    <lineage>
        <taxon>Eukaryota</taxon>
        <taxon>Fungi</taxon>
        <taxon>Dikarya</taxon>
        <taxon>Basidiomycota</taxon>
        <taxon>Agaricomycotina</taxon>
        <taxon>Tremellomycetes</taxon>
        <taxon>Filobasidiales</taxon>
        <taxon>Filobasidiaceae</taxon>
        <taxon>Naganishia</taxon>
    </lineage>
</organism>
<gene>
    <name evidence="1" type="ORF">QFC20_001442</name>
</gene>
<comment type="caution">
    <text evidence="1">The sequence shown here is derived from an EMBL/GenBank/DDBJ whole genome shotgun (WGS) entry which is preliminary data.</text>
</comment>
<accession>A0ACC2WSW3</accession>
<dbReference type="Proteomes" id="UP001230649">
    <property type="component" value="Unassembled WGS sequence"/>
</dbReference>
<evidence type="ECO:0000313" key="2">
    <source>
        <dbReference type="Proteomes" id="UP001230649"/>
    </source>
</evidence>
<name>A0ACC2WSW3_9TREE</name>